<accession>A0A7X1NY35</accession>
<keyword evidence="2" id="KW-1185">Reference proteome</keyword>
<evidence type="ECO:0000313" key="2">
    <source>
        <dbReference type="Proteomes" id="UP000484842"/>
    </source>
</evidence>
<dbReference type="AlphaFoldDB" id="A0A7X1NY35"/>
<name>A0A7X1NY35_9DEIO</name>
<dbReference type="InterPro" id="IPR010281">
    <property type="entry name" value="DUF885"/>
</dbReference>
<dbReference type="Proteomes" id="UP000484842">
    <property type="component" value="Unassembled WGS sequence"/>
</dbReference>
<sequence length="541" mass="59604">MTDASSLAEDYLRLHAQFRPVDATFMGLPGHDHQLPPAGPDSVDAELDALRALRARVETAPEPTSSGTRLDARLLNAQLALGEAELQRAPRLHNPAWATGEAAFSVISLLLPGAPGNPTERGDALRVRLEALPGFLGQARAHLQGRAAPQDWTERGRREACAAATLLEDGLPRHPLWHTDLQAPAFRAARALRAHADELAELAPVDDVACGEAHLDFLMRVGHGLSFGPREALEQATLAFERLTQELEHDAARLDPSRSWQEQLAALEHDTAEEGGVLDTYRVWHERALEAASGLVTPERTYTLDYRTTPDWAVGTADLYFLFYRSPAPRRPGSGSVYWVFPPGEDMGAYLRAHNTSAIKLIHAVHHGSIGHHTHNARAREAASVLARVAGTDCASGIAMLGAGTSVEGWACYAEDLLLEAEGFYTPAEALLLKSYERRNAASCMADIKLHLGEWSLEEMRVFYRDRANFAPARIWSETTRNSMFPATRLMYWLGTEAIKNLRTELNLPARVFHDALLAHGHAPMSWIAEEMRHTRAQETV</sequence>
<organism evidence="1 2">
    <name type="scientific">Deinococcus terrestris</name>
    <dbReference type="NCBI Taxonomy" id="2651870"/>
    <lineage>
        <taxon>Bacteria</taxon>
        <taxon>Thermotogati</taxon>
        <taxon>Deinococcota</taxon>
        <taxon>Deinococci</taxon>
        <taxon>Deinococcales</taxon>
        <taxon>Deinococcaceae</taxon>
        <taxon>Deinococcus</taxon>
    </lineage>
</organism>
<comment type="caution">
    <text evidence="1">The sequence shown here is derived from an EMBL/GenBank/DDBJ whole genome shotgun (WGS) entry which is preliminary data.</text>
</comment>
<dbReference type="Pfam" id="PF05960">
    <property type="entry name" value="DUF885"/>
    <property type="match status" value="1"/>
</dbReference>
<gene>
    <name evidence="1" type="ORF">F8S09_14620</name>
</gene>
<proteinExistence type="predicted"/>
<evidence type="ECO:0000313" key="1">
    <source>
        <dbReference type="EMBL" id="MPY67897.1"/>
    </source>
</evidence>
<dbReference type="RefSeq" id="WP_322618858.1">
    <property type="nucleotide sequence ID" value="NZ_WBSL01000011.1"/>
</dbReference>
<protein>
    <submittedName>
        <fullName evidence="1">DUF885 domain-containing protein</fullName>
    </submittedName>
</protein>
<reference evidence="1 2" key="1">
    <citation type="submission" date="2019-10" db="EMBL/GenBank/DDBJ databases">
        <title>Deinococcus sp. isolated from soil.</title>
        <authorList>
            <person name="Li Y."/>
            <person name="Wang J."/>
        </authorList>
    </citation>
    <scope>NUCLEOTIDE SEQUENCE [LARGE SCALE GENOMIC DNA]</scope>
    <source>
        <strain evidence="1 2">SDU3-2</strain>
    </source>
</reference>
<dbReference type="EMBL" id="WBSL01000011">
    <property type="protein sequence ID" value="MPY67897.1"/>
    <property type="molecule type" value="Genomic_DNA"/>
</dbReference>